<dbReference type="PANTHER" id="PTHR30136:SF24">
    <property type="entry name" value="HTH-TYPE TRANSCRIPTIONAL REPRESSOR ALLR"/>
    <property type="match status" value="1"/>
</dbReference>
<keyword evidence="7" id="KW-1185">Reference proteome</keyword>
<dbReference type="PROSITE" id="PS51078">
    <property type="entry name" value="ICLR_ED"/>
    <property type="match status" value="1"/>
</dbReference>
<evidence type="ECO:0000256" key="1">
    <source>
        <dbReference type="ARBA" id="ARBA00023015"/>
    </source>
</evidence>
<evidence type="ECO:0000313" key="6">
    <source>
        <dbReference type="EMBL" id="MDQ0189860.1"/>
    </source>
</evidence>
<evidence type="ECO:0000256" key="2">
    <source>
        <dbReference type="ARBA" id="ARBA00023125"/>
    </source>
</evidence>
<feature type="domain" description="HTH iclR-type" evidence="4">
    <location>
        <begin position="4"/>
        <end position="64"/>
    </location>
</feature>
<dbReference type="InterPro" id="IPR050707">
    <property type="entry name" value="HTH_MetabolicPath_Reg"/>
</dbReference>
<dbReference type="InterPro" id="IPR014757">
    <property type="entry name" value="Tscrpt_reg_IclR_C"/>
</dbReference>
<dbReference type="SUPFAM" id="SSF55781">
    <property type="entry name" value="GAF domain-like"/>
    <property type="match status" value="1"/>
</dbReference>
<dbReference type="Pfam" id="PF09339">
    <property type="entry name" value="HTH_IclR"/>
    <property type="match status" value="1"/>
</dbReference>
<keyword evidence="1" id="KW-0805">Transcription regulation</keyword>
<proteinExistence type="predicted"/>
<evidence type="ECO:0000313" key="7">
    <source>
        <dbReference type="Proteomes" id="UP001232973"/>
    </source>
</evidence>
<keyword evidence="3" id="KW-0804">Transcription</keyword>
<evidence type="ECO:0000259" key="5">
    <source>
        <dbReference type="PROSITE" id="PS51078"/>
    </source>
</evidence>
<feature type="domain" description="IclR-ED" evidence="5">
    <location>
        <begin position="65"/>
        <end position="250"/>
    </location>
</feature>
<dbReference type="GO" id="GO:0003677">
    <property type="term" value="F:DNA binding"/>
    <property type="evidence" value="ECO:0007669"/>
    <property type="project" value="UniProtKB-KW"/>
</dbReference>
<dbReference type="EMBL" id="JAUSTP010000011">
    <property type="protein sequence ID" value="MDQ0189860.1"/>
    <property type="molecule type" value="Genomic_DNA"/>
</dbReference>
<gene>
    <name evidence="6" type="ORF">J2S03_001707</name>
</gene>
<dbReference type="InterPro" id="IPR005471">
    <property type="entry name" value="Tscrpt_reg_IclR_N"/>
</dbReference>
<dbReference type="SMART" id="SM00346">
    <property type="entry name" value="HTH_ICLR"/>
    <property type="match status" value="1"/>
</dbReference>
<accession>A0ABT9XIB2</accession>
<reference evidence="6 7" key="1">
    <citation type="submission" date="2023-07" db="EMBL/GenBank/DDBJ databases">
        <title>Genomic Encyclopedia of Type Strains, Phase IV (KMG-IV): sequencing the most valuable type-strain genomes for metagenomic binning, comparative biology and taxonomic classification.</title>
        <authorList>
            <person name="Goeker M."/>
        </authorList>
    </citation>
    <scope>NUCLEOTIDE SEQUENCE [LARGE SCALE GENOMIC DNA]</scope>
    <source>
        <strain evidence="6 7">DSM 4006</strain>
    </source>
</reference>
<name>A0ABT9XIB2_9BACL</name>
<dbReference type="RefSeq" id="WP_407654079.1">
    <property type="nucleotide sequence ID" value="NZ_CP067097.1"/>
</dbReference>
<dbReference type="Gene3D" id="3.30.450.40">
    <property type="match status" value="1"/>
</dbReference>
<protein>
    <submittedName>
        <fullName evidence="6">DNA-binding IclR family transcriptional regulator</fullName>
    </submittedName>
</protein>
<evidence type="ECO:0000259" key="4">
    <source>
        <dbReference type="PROSITE" id="PS51077"/>
    </source>
</evidence>
<dbReference type="Pfam" id="PF01614">
    <property type="entry name" value="IclR_C"/>
    <property type="match status" value="1"/>
</dbReference>
<dbReference type="InterPro" id="IPR029016">
    <property type="entry name" value="GAF-like_dom_sf"/>
</dbReference>
<dbReference type="Proteomes" id="UP001232973">
    <property type="component" value="Unassembled WGS sequence"/>
</dbReference>
<dbReference type="InterPro" id="IPR036388">
    <property type="entry name" value="WH-like_DNA-bd_sf"/>
</dbReference>
<keyword evidence="2 6" id="KW-0238">DNA-binding</keyword>
<dbReference type="InterPro" id="IPR036390">
    <property type="entry name" value="WH_DNA-bd_sf"/>
</dbReference>
<dbReference type="PROSITE" id="PS51077">
    <property type="entry name" value="HTH_ICLR"/>
    <property type="match status" value="1"/>
</dbReference>
<dbReference type="Gene3D" id="1.10.10.10">
    <property type="entry name" value="Winged helix-like DNA-binding domain superfamily/Winged helix DNA-binding domain"/>
    <property type="match status" value="1"/>
</dbReference>
<dbReference type="SUPFAM" id="SSF46785">
    <property type="entry name" value="Winged helix' DNA-binding domain"/>
    <property type="match status" value="1"/>
</dbReference>
<sequence>MARNEVVVKSMNILKLFEQHEALSLNDIVNLTGSPKTSVMRMIRSLEDMEFISKRADKKYCLGLSFLHFGQLVAERLDIRRIALPYMIELRDEVDEAVALVVPHGDEAMYVEKVDTSQMVRVYTRVGRRAPYYAGACPRILLAFMEPSRREAYIESVQMVKMAAGTITDKAVLRQVLEESRKNGYSMSFSELETGAAAIAAPIFNHQGTVVGGLSILATDYRIREYQEQGGDLANRVKQKANQVSKELGWMPRD</sequence>
<dbReference type="PANTHER" id="PTHR30136">
    <property type="entry name" value="HELIX-TURN-HELIX TRANSCRIPTIONAL REGULATOR, ICLR FAMILY"/>
    <property type="match status" value="1"/>
</dbReference>
<comment type="caution">
    <text evidence="6">The sequence shown here is derived from an EMBL/GenBank/DDBJ whole genome shotgun (WGS) entry which is preliminary data.</text>
</comment>
<evidence type="ECO:0000256" key="3">
    <source>
        <dbReference type="ARBA" id="ARBA00023163"/>
    </source>
</evidence>
<organism evidence="6 7">
    <name type="scientific">Alicyclobacillus cycloheptanicus</name>
    <dbReference type="NCBI Taxonomy" id="1457"/>
    <lineage>
        <taxon>Bacteria</taxon>
        <taxon>Bacillati</taxon>
        <taxon>Bacillota</taxon>
        <taxon>Bacilli</taxon>
        <taxon>Bacillales</taxon>
        <taxon>Alicyclobacillaceae</taxon>
        <taxon>Alicyclobacillus</taxon>
    </lineage>
</organism>